<dbReference type="SUPFAM" id="SSF50969">
    <property type="entry name" value="YVTN repeat-like/Quinoprotein amine dehydrogenase"/>
    <property type="match status" value="1"/>
</dbReference>
<feature type="signal peptide" evidence="1">
    <location>
        <begin position="1"/>
        <end position="28"/>
    </location>
</feature>
<reference evidence="2 3" key="1">
    <citation type="submission" date="2018-11" db="EMBL/GenBank/DDBJ databases">
        <title>Trebonia kvetii gen.nov., sp.nov., a novel acidophilic actinobacterium, and proposal of the new actinobacterial family Treboniaceae fam. nov.</title>
        <authorList>
            <person name="Rapoport D."/>
            <person name="Sagova-Mareckova M."/>
            <person name="Sedlacek I."/>
            <person name="Provaznik J."/>
            <person name="Kralova S."/>
            <person name="Pavlinic D."/>
            <person name="Benes V."/>
            <person name="Kopecky J."/>
        </authorList>
    </citation>
    <scope>NUCLEOTIDE SEQUENCE [LARGE SCALE GENOMIC DNA]</scope>
    <source>
        <strain evidence="2 3">15Tr583</strain>
    </source>
</reference>
<evidence type="ECO:0000313" key="3">
    <source>
        <dbReference type="Proteomes" id="UP000460272"/>
    </source>
</evidence>
<sequence length="432" mass="44860">MALFSRRAAAAVVACAALAIALAGCSPAAVPPSACCASHASTSSAPGGSAPAFGAAQTVPPYYAAIWAARSPAWSRPQNVTIRDTDTAKILLTVKPPAPYETFSFVAGTGAAGRWVVGAQRWHPGLYIGNNNASQFNKLYLLTYHAASGRAALTPLPVAPIQVNQLIGNVTTPEMNAGTHLLAAVALSPDGRQLATVVTSRAGYQVRVIAVPGGTVRSWSAAAPTLPIGYKGAYIPTAYNAEFTLTWLTDQRTLAMGQYSYDYRESGIKTQVLYLNTTAAEGSLFGASRAVTPSFPPAPHFTGLSPAKPAPQWCNVPVATSDGTTILCGGGAATGANAAGFANVGIWVLSARTGQLTATWAPHSVCCATGDRPRIIWASPDGRTAIITGVTGVHAVSQLLIRDPAGALRQIPWPGFIKVPDWETLTEPDVAW</sequence>
<evidence type="ECO:0000313" key="2">
    <source>
        <dbReference type="EMBL" id="TVZ05093.1"/>
    </source>
</evidence>
<comment type="caution">
    <text evidence="2">The sequence shown here is derived from an EMBL/GenBank/DDBJ whole genome shotgun (WGS) entry which is preliminary data.</text>
</comment>
<name>A0A6P2C6E9_9ACTN</name>
<feature type="chain" id="PRO_5026736816" evidence="1">
    <location>
        <begin position="29"/>
        <end position="432"/>
    </location>
</feature>
<dbReference type="InterPro" id="IPR011044">
    <property type="entry name" value="Quino_amine_DH_bsu"/>
</dbReference>
<proteinExistence type="predicted"/>
<dbReference type="PROSITE" id="PS51257">
    <property type="entry name" value="PROKAR_LIPOPROTEIN"/>
    <property type="match status" value="1"/>
</dbReference>
<gene>
    <name evidence="2" type="ORF">EAS64_10800</name>
</gene>
<protein>
    <submittedName>
        <fullName evidence="2">Uncharacterized protein</fullName>
    </submittedName>
</protein>
<dbReference type="RefSeq" id="WP_145852798.1">
    <property type="nucleotide sequence ID" value="NZ_RPFW01000002.1"/>
</dbReference>
<keyword evidence="3" id="KW-1185">Reference proteome</keyword>
<keyword evidence="1" id="KW-0732">Signal</keyword>
<dbReference type="OrthoDB" id="236897at2"/>
<dbReference type="Proteomes" id="UP000460272">
    <property type="component" value="Unassembled WGS sequence"/>
</dbReference>
<organism evidence="2 3">
    <name type="scientific">Trebonia kvetii</name>
    <dbReference type="NCBI Taxonomy" id="2480626"/>
    <lineage>
        <taxon>Bacteria</taxon>
        <taxon>Bacillati</taxon>
        <taxon>Actinomycetota</taxon>
        <taxon>Actinomycetes</taxon>
        <taxon>Streptosporangiales</taxon>
        <taxon>Treboniaceae</taxon>
        <taxon>Trebonia</taxon>
    </lineage>
</organism>
<evidence type="ECO:0000256" key="1">
    <source>
        <dbReference type="SAM" id="SignalP"/>
    </source>
</evidence>
<dbReference type="AlphaFoldDB" id="A0A6P2C6E9"/>
<dbReference type="EMBL" id="RPFW01000002">
    <property type="protein sequence ID" value="TVZ05093.1"/>
    <property type="molecule type" value="Genomic_DNA"/>
</dbReference>
<accession>A0A6P2C6E9</accession>